<name>A0ABQ8QKL0_9AGAR</name>
<proteinExistence type="predicted"/>
<keyword evidence="1" id="KW-0812">Transmembrane</keyword>
<feature type="transmembrane region" description="Helical" evidence="1">
    <location>
        <begin position="48"/>
        <end position="75"/>
    </location>
</feature>
<evidence type="ECO:0000313" key="3">
    <source>
        <dbReference type="Proteomes" id="UP001163828"/>
    </source>
</evidence>
<protein>
    <submittedName>
        <fullName evidence="2">Uncharacterized protein</fullName>
    </submittedName>
</protein>
<dbReference type="EMBL" id="MU790545">
    <property type="protein sequence ID" value="KAJ3999081.1"/>
    <property type="molecule type" value="Genomic_DNA"/>
</dbReference>
<keyword evidence="1" id="KW-1133">Transmembrane helix</keyword>
<keyword evidence="3" id="KW-1185">Reference proteome</keyword>
<feature type="transmembrane region" description="Helical" evidence="1">
    <location>
        <begin position="156"/>
        <end position="180"/>
    </location>
</feature>
<evidence type="ECO:0000256" key="1">
    <source>
        <dbReference type="SAM" id="Phobius"/>
    </source>
</evidence>
<keyword evidence="1" id="KW-0472">Membrane</keyword>
<accession>A0ABQ8QKL0</accession>
<gene>
    <name evidence="2" type="ORF">F5050DRAFT_1069200</name>
</gene>
<sequence length="262" mass="29969">MRPLTFIRYAAALYGVALEVFYPFDSLPVTISDEIKESLKAQAKDVSYLSAIISLSVLSLFCHLAVTFSLVHGAVRLAMHYRPRFRELVEKRMAEKSLKAQNKKKRSGRAVLRDVLFNLFFSVLLVVNDIIFNRSEDASSFKQGVLERFHYMMQDALNIICFQSATFCLMLFFAIFFFMVRAIYRRRRARRTVADEEVGLAPGDMVEVTMEGQKTFALEEKLVDLSDGIDVIYEKMESYAVPPPVEAEATDVEEPLIKLFVD</sequence>
<organism evidence="2 3">
    <name type="scientific">Lentinula boryana</name>
    <dbReference type="NCBI Taxonomy" id="40481"/>
    <lineage>
        <taxon>Eukaryota</taxon>
        <taxon>Fungi</taxon>
        <taxon>Dikarya</taxon>
        <taxon>Basidiomycota</taxon>
        <taxon>Agaricomycotina</taxon>
        <taxon>Agaricomycetes</taxon>
        <taxon>Agaricomycetidae</taxon>
        <taxon>Agaricales</taxon>
        <taxon>Marasmiineae</taxon>
        <taxon>Omphalotaceae</taxon>
        <taxon>Lentinula</taxon>
    </lineage>
</organism>
<feature type="transmembrane region" description="Helical" evidence="1">
    <location>
        <begin position="7"/>
        <end position="24"/>
    </location>
</feature>
<reference evidence="2" key="1">
    <citation type="submission" date="2022-08" db="EMBL/GenBank/DDBJ databases">
        <authorList>
            <consortium name="DOE Joint Genome Institute"/>
            <person name="Min B."/>
            <person name="Riley R."/>
            <person name="Sierra-Patev S."/>
            <person name="Naranjo-Ortiz M."/>
            <person name="Looney B."/>
            <person name="Konkel Z."/>
            <person name="Slot J.C."/>
            <person name="Sakamoto Y."/>
            <person name="Steenwyk J.L."/>
            <person name="Rokas A."/>
            <person name="Carro J."/>
            <person name="Camarero S."/>
            <person name="Ferreira P."/>
            <person name="Molpeceres G."/>
            <person name="Ruiz-Duenas F.J."/>
            <person name="Serrano A."/>
            <person name="Henrissat B."/>
            <person name="Drula E."/>
            <person name="Hughes K.W."/>
            <person name="Mata J.L."/>
            <person name="Ishikawa N.K."/>
            <person name="Vargas-Isla R."/>
            <person name="Ushijima S."/>
            <person name="Smith C.A."/>
            <person name="Ahrendt S."/>
            <person name="Andreopoulos W."/>
            <person name="He G."/>
            <person name="Labutti K."/>
            <person name="Lipzen A."/>
            <person name="Ng V."/>
            <person name="Sandor L."/>
            <person name="Barry K."/>
            <person name="Martinez A.T."/>
            <person name="Xiao Y."/>
            <person name="Gibbons J.G."/>
            <person name="Terashima K."/>
            <person name="Hibbett D.S."/>
            <person name="Grigoriev I.V."/>
        </authorList>
    </citation>
    <scope>NUCLEOTIDE SEQUENCE</scope>
    <source>
        <strain evidence="2">TFB10827</strain>
    </source>
</reference>
<dbReference type="Proteomes" id="UP001163828">
    <property type="component" value="Unassembled WGS sequence"/>
</dbReference>
<feature type="transmembrane region" description="Helical" evidence="1">
    <location>
        <begin position="111"/>
        <end position="132"/>
    </location>
</feature>
<evidence type="ECO:0000313" key="2">
    <source>
        <dbReference type="EMBL" id="KAJ3999081.1"/>
    </source>
</evidence>
<comment type="caution">
    <text evidence="2">The sequence shown here is derived from an EMBL/GenBank/DDBJ whole genome shotgun (WGS) entry which is preliminary data.</text>
</comment>